<dbReference type="Gene3D" id="3.10.310.10">
    <property type="entry name" value="Diaminopimelate Epimerase, Chain A, domain 1"/>
    <property type="match status" value="2"/>
</dbReference>
<dbReference type="EC" id="5.1.1.7" evidence="3 4"/>
<evidence type="ECO:0000313" key="6">
    <source>
        <dbReference type="Proteomes" id="UP000320184"/>
    </source>
</evidence>
<dbReference type="NCBIfam" id="TIGR00652">
    <property type="entry name" value="DapF"/>
    <property type="match status" value="1"/>
</dbReference>
<dbReference type="PANTHER" id="PTHR31689">
    <property type="entry name" value="DIAMINOPIMELATE EPIMERASE, CHLOROPLASTIC"/>
    <property type="match status" value="1"/>
</dbReference>
<keyword evidence="3" id="KW-0028">Amino-acid biosynthesis</keyword>
<feature type="active site" description="Proton acceptor" evidence="3">
    <location>
        <position position="210"/>
    </location>
</feature>
<comment type="caution">
    <text evidence="5">The sequence shown here is derived from an EMBL/GenBank/DDBJ whole genome shotgun (WGS) entry which is preliminary data.</text>
</comment>
<dbReference type="GO" id="GO:0008837">
    <property type="term" value="F:diaminopimelate epimerase activity"/>
    <property type="evidence" value="ECO:0007669"/>
    <property type="project" value="UniProtKB-UniRule"/>
</dbReference>
<evidence type="ECO:0000256" key="1">
    <source>
        <dbReference type="ARBA" id="ARBA00010219"/>
    </source>
</evidence>
<comment type="catalytic activity">
    <reaction evidence="3">
        <text>(2S,6S)-2,6-diaminopimelate = meso-2,6-diaminopimelate</text>
        <dbReference type="Rhea" id="RHEA:15393"/>
        <dbReference type="ChEBI" id="CHEBI:57609"/>
        <dbReference type="ChEBI" id="CHEBI:57791"/>
        <dbReference type="EC" id="5.1.1.7"/>
    </reaction>
</comment>
<comment type="caution">
    <text evidence="3">Lacks conserved residue(s) required for the propagation of feature annotation.</text>
</comment>
<dbReference type="HAMAP" id="MF_00197">
    <property type="entry name" value="DAP_epimerase"/>
    <property type="match status" value="1"/>
</dbReference>
<feature type="site" description="Could be important to modulate the pK values of the two catalytic cysteine residues" evidence="3">
    <location>
        <position position="200"/>
    </location>
</feature>
<comment type="subunit">
    <text evidence="3">Homodimer.</text>
</comment>
<comment type="similarity">
    <text evidence="1 3">Belongs to the diaminopimelate epimerase family.</text>
</comment>
<dbReference type="Pfam" id="PF01678">
    <property type="entry name" value="DAP_epimerase"/>
    <property type="match status" value="2"/>
</dbReference>
<feature type="binding site" evidence="3">
    <location>
        <position position="13"/>
    </location>
    <ligand>
        <name>substrate</name>
    </ligand>
</feature>
<keyword evidence="3" id="KW-0457">Lysine biosynthesis</keyword>
<feature type="site" description="Could be important to modulate the pK values of the two catalytic cysteine residues" evidence="3">
    <location>
        <position position="150"/>
    </location>
</feature>
<feature type="binding site" evidence="3">
    <location>
        <begin position="75"/>
        <end position="76"/>
    </location>
    <ligand>
        <name>substrate</name>
    </ligand>
</feature>
<dbReference type="GO" id="GO:0009089">
    <property type="term" value="P:lysine biosynthetic process via diaminopimelate"/>
    <property type="evidence" value="ECO:0007669"/>
    <property type="project" value="UniProtKB-UniRule"/>
</dbReference>
<keyword evidence="3" id="KW-0963">Cytoplasm</keyword>
<evidence type="ECO:0000256" key="3">
    <source>
        <dbReference type="HAMAP-Rule" id="MF_00197"/>
    </source>
</evidence>
<reference evidence="5 6" key="1">
    <citation type="journal article" date="2019" name="Nat. Microbiol.">
        <title>Mediterranean grassland soil C-N compound turnover is dependent on rainfall and depth, and is mediated by genomically divergent microorganisms.</title>
        <authorList>
            <person name="Diamond S."/>
            <person name="Andeer P.F."/>
            <person name="Li Z."/>
            <person name="Crits-Christoph A."/>
            <person name="Burstein D."/>
            <person name="Anantharaman K."/>
            <person name="Lane K.R."/>
            <person name="Thomas B.C."/>
            <person name="Pan C."/>
            <person name="Northen T.R."/>
            <person name="Banfield J.F."/>
        </authorList>
    </citation>
    <scope>NUCLEOTIDE SEQUENCE [LARGE SCALE GENOMIC DNA]</scope>
    <source>
        <strain evidence="5">WS_3</strain>
    </source>
</reference>
<gene>
    <name evidence="3" type="primary">dapF</name>
    <name evidence="5" type="ORF">E6K73_05520</name>
</gene>
<keyword evidence="2 3" id="KW-0413">Isomerase</keyword>
<evidence type="ECO:0000313" key="5">
    <source>
        <dbReference type="EMBL" id="TMQ51507.1"/>
    </source>
</evidence>
<dbReference type="AlphaFoldDB" id="A0A538SJG0"/>
<sequence>MTIPFLKMHGAANDFVVIDHRRRFLAEPLEPLVVRLCDRRRGVGADGVLLLESDPEHDFAMRYFNADGRPADYCGNGARCLARLALDLGLGRAGRVRFRTEAGVQDARRHPEGNGIELHFGRVASEGERCDVEAAGRRFSGRWIPAGVPHFVTEVERVEWVPVPEWGSALRHHPRFGPAGANVDFVSRLNAGRIAMRTYERGVEAETLACGSGAIASALWAALQGERSPVSVVTGGGDELVVSFRRLEDGFDVTLGGPAEVAFQGEWVERAAEPVGL</sequence>
<dbReference type="PANTHER" id="PTHR31689:SF0">
    <property type="entry name" value="DIAMINOPIMELATE EPIMERASE"/>
    <property type="match status" value="1"/>
</dbReference>
<evidence type="ECO:0000256" key="4">
    <source>
        <dbReference type="NCBIfam" id="TIGR00652"/>
    </source>
</evidence>
<feature type="binding site" evidence="3">
    <location>
        <begin position="200"/>
        <end position="201"/>
    </location>
    <ligand>
        <name>substrate</name>
    </ligand>
</feature>
<feature type="binding site" evidence="3">
    <location>
        <position position="65"/>
    </location>
    <ligand>
        <name>substrate</name>
    </ligand>
</feature>
<comment type="pathway">
    <text evidence="3">Amino-acid biosynthesis; L-lysine biosynthesis via DAP pathway; DL-2,6-diaminopimelate from LL-2,6-diaminopimelate: step 1/1.</text>
</comment>
<comment type="subcellular location">
    <subcellularLocation>
        <location evidence="3">Cytoplasm</location>
    </subcellularLocation>
</comment>
<dbReference type="EMBL" id="VBOT01000069">
    <property type="protein sequence ID" value="TMQ51507.1"/>
    <property type="molecule type" value="Genomic_DNA"/>
</dbReference>
<evidence type="ECO:0000256" key="2">
    <source>
        <dbReference type="ARBA" id="ARBA00023235"/>
    </source>
</evidence>
<dbReference type="UniPathway" id="UPA00034">
    <property type="reaction ID" value="UER00025"/>
</dbReference>
<dbReference type="SUPFAM" id="SSF54506">
    <property type="entry name" value="Diaminopimelate epimerase-like"/>
    <property type="match status" value="2"/>
</dbReference>
<dbReference type="Proteomes" id="UP000320184">
    <property type="component" value="Unassembled WGS sequence"/>
</dbReference>
<accession>A0A538SJG0</accession>
<feature type="active site" description="Proton donor" evidence="3">
    <location>
        <position position="74"/>
    </location>
</feature>
<protein>
    <recommendedName>
        <fullName evidence="3 4">Diaminopimelate epimerase</fullName>
        <shortName evidence="3">DAP epimerase</shortName>
        <ecNumber evidence="3 4">5.1.1.7</ecNumber>
    </recommendedName>
    <alternativeName>
        <fullName evidence="3">PLP-independent amino acid racemase</fullName>
    </alternativeName>
</protein>
<name>A0A538SJG0_UNCEI</name>
<feature type="binding site" evidence="3">
    <location>
        <position position="182"/>
    </location>
    <ligand>
        <name>substrate</name>
    </ligand>
</feature>
<proteinExistence type="inferred from homology"/>
<feature type="binding site" evidence="3">
    <location>
        <begin position="211"/>
        <end position="212"/>
    </location>
    <ligand>
        <name>substrate</name>
    </ligand>
</feature>
<dbReference type="GO" id="GO:0005829">
    <property type="term" value="C:cytosol"/>
    <property type="evidence" value="ECO:0007669"/>
    <property type="project" value="TreeGrafter"/>
</dbReference>
<organism evidence="5 6">
    <name type="scientific">Eiseniibacteriota bacterium</name>
    <dbReference type="NCBI Taxonomy" id="2212470"/>
    <lineage>
        <taxon>Bacteria</taxon>
        <taxon>Candidatus Eiseniibacteriota</taxon>
    </lineage>
</organism>
<dbReference type="InterPro" id="IPR001653">
    <property type="entry name" value="DAP_epimerase_DapF"/>
</dbReference>
<comment type="function">
    <text evidence="3">Catalyzes the stereoinversion of LL-2,6-diaminopimelate (L,L-DAP) to meso-diaminopimelate (meso-DAP), a precursor of L-lysine and an essential component of the bacterial peptidoglycan.</text>
</comment>